<reference evidence="3 4" key="1">
    <citation type="submission" date="2023-11" db="EMBL/GenBank/DDBJ databases">
        <title>Draft genome of Azohydromonas lata strain H1 (DSM1123), a polyhydroxyalkanoate producer.</title>
        <authorList>
            <person name="Traversa D."/>
            <person name="D'Addabbo P."/>
            <person name="Pazzani C."/>
            <person name="Manzari C."/>
            <person name="Chiara M."/>
            <person name="Scrascia M."/>
        </authorList>
    </citation>
    <scope>NUCLEOTIDE SEQUENCE [LARGE SCALE GENOMIC DNA]</scope>
    <source>
        <strain evidence="3 4">H1</strain>
    </source>
</reference>
<feature type="transmembrane region" description="Helical" evidence="2">
    <location>
        <begin position="68"/>
        <end position="87"/>
    </location>
</feature>
<dbReference type="Gene3D" id="1.10.10.690">
    <property type="entry name" value="YidB-like"/>
    <property type="match status" value="1"/>
</dbReference>
<evidence type="ECO:0000313" key="4">
    <source>
        <dbReference type="Proteomes" id="UP001293718"/>
    </source>
</evidence>
<name>A0ABU5II80_9BURK</name>
<comment type="caution">
    <text evidence="3">The sequence shown here is derived from an EMBL/GenBank/DDBJ whole genome shotgun (WGS) entry which is preliminary data.</text>
</comment>
<feature type="compositionally biased region" description="Basic and acidic residues" evidence="1">
    <location>
        <begin position="196"/>
        <end position="211"/>
    </location>
</feature>
<dbReference type="EMBL" id="JAXOJX010000034">
    <property type="protein sequence ID" value="MDZ5458764.1"/>
    <property type="molecule type" value="Genomic_DNA"/>
</dbReference>
<feature type="region of interest" description="Disordered" evidence="1">
    <location>
        <begin position="187"/>
        <end position="211"/>
    </location>
</feature>
<gene>
    <name evidence="3" type="ORF">SM757_19470</name>
</gene>
<feature type="transmembrane region" description="Helical" evidence="2">
    <location>
        <begin position="99"/>
        <end position="119"/>
    </location>
</feature>
<organism evidence="3 4">
    <name type="scientific">Azohydromonas lata</name>
    <dbReference type="NCBI Taxonomy" id="45677"/>
    <lineage>
        <taxon>Bacteria</taxon>
        <taxon>Pseudomonadati</taxon>
        <taxon>Pseudomonadota</taxon>
        <taxon>Betaproteobacteria</taxon>
        <taxon>Burkholderiales</taxon>
        <taxon>Sphaerotilaceae</taxon>
        <taxon>Azohydromonas</taxon>
    </lineage>
</organism>
<dbReference type="InterPro" id="IPR045372">
    <property type="entry name" value="YidB"/>
</dbReference>
<evidence type="ECO:0000256" key="2">
    <source>
        <dbReference type="SAM" id="Phobius"/>
    </source>
</evidence>
<keyword evidence="2" id="KW-0812">Transmembrane</keyword>
<protein>
    <submittedName>
        <fullName evidence="3">YidB family protein</fullName>
    </submittedName>
</protein>
<feature type="transmembrane region" description="Helical" evidence="2">
    <location>
        <begin position="39"/>
        <end position="56"/>
    </location>
</feature>
<proteinExistence type="predicted"/>
<dbReference type="Pfam" id="PF20159">
    <property type="entry name" value="YidB"/>
    <property type="match status" value="1"/>
</dbReference>
<sequence>MGLLDQILGGLAGVNAGRNAPMGTGMNTPMGGGVGRGGVNPRVLMALLPIVLNLLANRRRGAGGGVGGLGGAGGMGGLGGVLGSVLGGGHSPMGGGLGGAGGLGGLGALAGLGGLAGLLGQLSQQGYGQQAQSWVSAGPNEPLPPEAVSQLFDPQQLSEIAGEAGVSEDEARMGLSELLPEVVDRFTPQGQLPGEDDLRSSIDDFARQLGG</sequence>
<accession>A0ABU5II80</accession>
<dbReference type="Proteomes" id="UP001293718">
    <property type="component" value="Unassembled WGS sequence"/>
</dbReference>
<evidence type="ECO:0000313" key="3">
    <source>
        <dbReference type="EMBL" id="MDZ5458764.1"/>
    </source>
</evidence>
<dbReference type="RefSeq" id="WP_322466758.1">
    <property type="nucleotide sequence ID" value="NZ_JAXOJX010000034.1"/>
</dbReference>
<dbReference type="InterPro" id="IPR027405">
    <property type="entry name" value="YidB-like"/>
</dbReference>
<evidence type="ECO:0000256" key="1">
    <source>
        <dbReference type="SAM" id="MobiDB-lite"/>
    </source>
</evidence>
<keyword evidence="4" id="KW-1185">Reference proteome</keyword>
<keyword evidence="2" id="KW-1133">Transmembrane helix</keyword>
<dbReference type="SUPFAM" id="SSF140804">
    <property type="entry name" value="YidB-like"/>
    <property type="match status" value="1"/>
</dbReference>
<keyword evidence="2" id="KW-0472">Membrane</keyword>